<feature type="transmembrane region" description="Helical" evidence="7">
    <location>
        <begin position="357"/>
        <end position="376"/>
    </location>
</feature>
<evidence type="ECO:0000256" key="4">
    <source>
        <dbReference type="ARBA" id="ARBA00022989"/>
    </source>
</evidence>
<keyword evidence="4 7" id="KW-1133">Transmembrane helix</keyword>
<comment type="subcellular location">
    <subcellularLocation>
        <location evidence="1">Membrane</location>
        <topology evidence="1">Multi-pass membrane protein</topology>
    </subcellularLocation>
</comment>
<gene>
    <name evidence="8" type="ORF">DNG_02447</name>
</gene>
<feature type="transmembrane region" description="Helical" evidence="7">
    <location>
        <begin position="316"/>
        <end position="337"/>
    </location>
</feature>
<dbReference type="GO" id="GO:0016020">
    <property type="term" value="C:membrane"/>
    <property type="evidence" value="ECO:0007669"/>
    <property type="project" value="UniProtKB-SubCell"/>
</dbReference>
<dbReference type="InterPro" id="IPR045069">
    <property type="entry name" value="MATE_euk"/>
</dbReference>
<dbReference type="GO" id="GO:1990961">
    <property type="term" value="P:xenobiotic detoxification by transmembrane export across the plasma membrane"/>
    <property type="evidence" value="ECO:0007669"/>
    <property type="project" value="InterPro"/>
</dbReference>
<keyword evidence="3 7" id="KW-0812">Transmembrane</keyword>
<evidence type="ECO:0000256" key="1">
    <source>
        <dbReference type="ARBA" id="ARBA00004141"/>
    </source>
</evidence>
<dbReference type="CDD" id="cd13132">
    <property type="entry name" value="MATE_eukaryotic"/>
    <property type="match status" value="1"/>
</dbReference>
<comment type="caution">
    <text evidence="8">The sequence shown here is derived from an EMBL/GenBank/DDBJ whole genome shotgun (WGS) entry which is preliminary data.</text>
</comment>
<evidence type="ECO:0000256" key="3">
    <source>
        <dbReference type="ARBA" id="ARBA00022692"/>
    </source>
</evidence>
<feature type="transmembrane region" description="Helical" evidence="7">
    <location>
        <begin position="497"/>
        <end position="520"/>
    </location>
</feature>
<dbReference type="Pfam" id="PF01554">
    <property type="entry name" value="MatE"/>
    <property type="match status" value="2"/>
</dbReference>
<organism evidence="8 9">
    <name type="scientific">Cephalotrichum gorgonifer</name>
    <dbReference type="NCBI Taxonomy" id="2041049"/>
    <lineage>
        <taxon>Eukaryota</taxon>
        <taxon>Fungi</taxon>
        <taxon>Dikarya</taxon>
        <taxon>Ascomycota</taxon>
        <taxon>Pezizomycotina</taxon>
        <taxon>Sordariomycetes</taxon>
        <taxon>Hypocreomycetidae</taxon>
        <taxon>Microascales</taxon>
        <taxon>Microascaceae</taxon>
        <taxon>Cephalotrichum</taxon>
    </lineage>
</organism>
<evidence type="ECO:0000313" key="9">
    <source>
        <dbReference type="Proteomes" id="UP001187682"/>
    </source>
</evidence>
<dbReference type="GO" id="GO:0015297">
    <property type="term" value="F:antiporter activity"/>
    <property type="evidence" value="ECO:0007669"/>
    <property type="project" value="InterPro"/>
</dbReference>
<dbReference type="NCBIfam" id="TIGR00797">
    <property type="entry name" value="matE"/>
    <property type="match status" value="1"/>
</dbReference>
<evidence type="ECO:0000313" key="8">
    <source>
        <dbReference type="EMBL" id="SPN99595.1"/>
    </source>
</evidence>
<sequence>MYRRPSGVAYGTARPTVNDLTADAAILSATERAQRVFGGGERKGGGDGGAKPARGEPGETSPLLAGGAGLDDEEINQQWNEAVAAGRVRTSWGREVKTIGSYSAPLVVAFLLQYSINVVSIFAVGRIGKMELGAVSLASMTAVITCYAPLQGLTTSLDTLCAQAYGSGHRHLVGLQLQRMVLLLLLCYLPIAVVWWNGEAILARVVPDPRSAELAGSYLRVLIVGGPFISVFEAAKRFVQAQGLFHATTWVLLIAAPANMFVSWLLVWKLEFGFIGAPISVVFTQILMPVLLFLYVRFVDGYQCWGGFSRRALSNWGVMVRLAIPGMIMIEAEYLAFEILTLASARFGPSSLAAQSILATLASISYQLPFALSIAASTRIANLIGAGLVDAAIVSTKVTISLDVILGLFNATVMWTLRHVLVGFFTDDEEVAQLATDVMAIVAVMQWWDAVSTGAHGVLRGIGQQHIGGYANLAGHYLFAMPLAFGTGFGLGWELKGLWVGIASGVAVVAIVEYAYAYIADWNRAAREARDRNEAD</sequence>
<dbReference type="AlphaFoldDB" id="A0AAE8MUG8"/>
<keyword evidence="9" id="KW-1185">Reference proteome</keyword>
<accession>A0AAE8MUG8</accession>
<dbReference type="GO" id="GO:0042910">
    <property type="term" value="F:xenobiotic transmembrane transporter activity"/>
    <property type="evidence" value="ECO:0007669"/>
    <property type="project" value="InterPro"/>
</dbReference>
<dbReference type="PANTHER" id="PTHR11206">
    <property type="entry name" value="MULTIDRUG RESISTANCE PROTEIN"/>
    <property type="match status" value="1"/>
</dbReference>
<evidence type="ECO:0000256" key="5">
    <source>
        <dbReference type="ARBA" id="ARBA00023136"/>
    </source>
</evidence>
<protein>
    <submittedName>
        <fullName evidence="8">Related to ethionine resistance protein</fullName>
    </submittedName>
</protein>
<feature type="transmembrane region" description="Helical" evidence="7">
    <location>
        <begin position="102"/>
        <end position="124"/>
    </location>
</feature>
<comment type="similarity">
    <text evidence="2">Belongs to the multi antimicrobial extrusion (MATE) (TC 2.A.66.1) family.</text>
</comment>
<name>A0AAE8MUG8_9PEZI</name>
<evidence type="ECO:0000256" key="2">
    <source>
        <dbReference type="ARBA" id="ARBA00010199"/>
    </source>
</evidence>
<evidence type="ECO:0000256" key="6">
    <source>
        <dbReference type="SAM" id="MobiDB-lite"/>
    </source>
</evidence>
<feature type="transmembrane region" description="Helical" evidence="7">
    <location>
        <begin position="469"/>
        <end position="491"/>
    </location>
</feature>
<feature type="transmembrane region" description="Helical" evidence="7">
    <location>
        <begin position="180"/>
        <end position="198"/>
    </location>
</feature>
<dbReference type="InterPro" id="IPR002528">
    <property type="entry name" value="MATE_fam"/>
</dbReference>
<feature type="transmembrane region" description="Helical" evidence="7">
    <location>
        <begin position="272"/>
        <end position="296"/>
    </location>
</feature>
<feature type="transmembrane region" description="Helical" evidence="7">
    <location>
        <begin position="247"/>
        <end position="266"/>
    </location>
</feature>
<reference evidence="8" key="1">
    <citation type="submission" date="2018-03" db="EMBL/GenBank/DDBJ databases">
        <authorList>
            <person name="Guldener U."/>
        </authorList>
    </citation>
    <scope>NUCLEOTIDE SEQUENCE</scope>
</reference>
<dbReference type="EMBL" id="ONZQ02000003">
    <property type="protein sequence ID" value="SPN99595.1"/>
    <property type="molecule type" value="Genomic_DNA"/>
</dbReference>
<evidence type="ECO:0000256" key="7">
    <source>
        <dbReference type="SAM" id="Phobius"/>
    </source>
</evidence>
<feature type="region of interest" description="Disordered" evidence="6">
    <location>
        <begin position="37"/>
        <end position="67"/>
    </location>
</feature>
<proteinExistence type="inferred from homology"/>
<keyword evidence="5 7" id="KW-0472">Membrane</keyword>
<dbReference type="Proteomes" id="UP001187682">
    <property type="component" value="Unassembled WGS sequence"/>
</dbReference>